<reference evidence="3" key="1">
    <citation type="journal article" date="2019" name="Int. J. Syst. Evol. Microbiol.">
        <title>The Global Catalogue of Microorganisms (GCM) 10K type strain sequencing project: providing services to taxonomists for standard genome sequencing and annotation.</title>
        <authorList>
            <consortium name="The Broad Institute Genomics Platform"/>
            <consortium name="The Broad Institute Genome Sequencing Center for Infectious Disease"/>
            <person name="Wu L."/>
            <person name="Ma J."/>
        </authorList>
    </citation>
    <scope>NUCLEOTIDE SEQUENCE [LARGE SCALE GENOMIC DNA]</scope>
    <source>
        <strain evidence="3">JCM 17106</strain>
    </source>
</reference>
<dbReference type="PANTHER" id="PTHR34219:SF3">
    <property type="entry name" value="BLL7967 PROTEIN"/>
    <property type="match status" value="1"/>
</dbReference>
<protein>
    <submittedName>
        <fullName evidence="2">PepSY-associated TM helix domain-containing protein</fullName>
    </submittedName>
</protein>
<dbReference type="PANTHER" id="PTHR34219">
    <property type="entry name" value="IRON-REGULATED INNER MEMBRANE PROTEIN-RELATED"/>
    <property type="match status" value="1"/>
</dbReference>
<feature type="transmembrane region" description="Helical" evidence="1">
    <location>
        <begin position="20"/>
        <end position="40"/>
    </location>
</feature>
<evidence type="ECO:0000313" key="2">
    <source>
        <dbReference type="EMBL" id="GAA3517986.1"/>
    </source>
</evidence>
<comment type="caution">
    <text evidence="2">The sequence shown here is derived from an EMBL/GenBank/DDBJ whole genome shotgun (WGS) entry which is preliminary data.</text>
</comment>
<name>A0ABP6UT58_9FLAO</name>
<keyword evidence="3" id="KW-1185">Reference proteome</keyword>
<evidence type="ECO:0000256" key="1">
    <source>
        <dbReference type="SAM" id="Phobius"/>
    </source>
</evidence>
<feature type="transmembrane region" description="Helical" evidence="1">
    <location>
        <begin position="148"/>
        <end position="168"/>
    </location>
</feature>
<organism evidence="2 3">
    <name type="scientific">Aquimarina addita</name>
    <dbReference type="NCBI Taxonomy" id="870485"/>
    <lineage>
        <taxon>Bacteria</taxon>
        <taxon>Pseudomonadati</taxon>
        <taxon>Bacteroidota</taxon>
        <taxon>Flavobacteriia</taxon>
        <taxon>Flavobacteriales</taxon>
        <taxon>Flavobacteriaceae</taxon>
        <taxon>Aquimarina</taxon>
    </lineage>
</organism>
<feature type="transmembrane region" description="Helical" evidence="1">
    <location>
        <begin position="200"/>
        <end position="225"/>
    </location>
</feature>
<dbReference type="EMBL" id="BAABCW010000018">
    <property type="protein sequence ID" value="GAA3517986.1"/>
    <property type="molecule type" value="Genomic_DNA"/>
</dbReference>
<keyword evidence="1" id="KW-0812">Transmembrane</keyword>
<proteinExistence type="predicted"/>
<feature type="transmembrane region" description="Helical" evidence="1">
    <location>
        <begin position="351"/>
        <end position="373"/>
    </location>
</feature>
<evidence type="ECO:0000313" key="3">
    <source>
        <dbReference type="Proteomes" id="UP001500459"/>
    </source>
</evidence>
<keyword evidence="1" id="KW-0472">Membrane</keyword>
<dbReference type="RefSeq" id="WP_344929680.1">
    <property type="nucleotide sequence ID" value="NZ_BAABCW010000018.1"/>
</dbReference>
<gene>
    <name evidence="2" type="ORF">GCM10022393_35170</name>
</gene>
<sequence>MSEKKKNKRRSTILKIHKVLGLTTGLVLFIVSITGCLWVFKEEIESFYDDYKYIQPIEKQFISASSIKNIAETILPERTIHGVVYGAPNEAIEVVFYEAEPEIFYQSVFINPYTGDFIKRIDNTAGFFGFILDGHLTLWLPEAIGSRVVSYSILLFLIILISGLFLWWPKSNKNWKQRLQFNWNSKTRWKRKNFDLHTVTGFYISSFGLILAFTGCVMAFNWFYFIAYKATGGDKAPQFIMPNNISKNSVLKEQNPPYDQLIPALSKTYDAAKNFELHYPENDSTAILVEVSNSKGLYYDMDYLFFDQNTLQEIETTSIYGKYKNAKFADKVIRMNYDIHIGAIGGIAGKIIVFLVSLICASLPVSGVLLWYGRTYKKSSNRRYYPSEKKLLPRK</sequence>
<keyword evidence="1" id="KW-1133">Transmembrane helix</keyword>
<dbReference type="InterPro" id="IPR005625">
    <property type="entry name" value="PepSY-ass_TM"/>
</dbReference>
<accession>A0ABP6UT58</accession>
<dbReference type="Pfam" id="PF03929">
    <property type="entry name" value="PepSY_TM"/>
    <property type="match status" value="1"/>
</dbReference>
<dbReference type="Proteomes" id="UP001500459">
    <property type="component" value="Unassembled WGS sequence"/>
</dbReference>